<evidence type="ECO:0000256" key="1">
    <source>
        <dbReference type="ARBA" id="ARBA00023242"/>
    </source>
</evidence>
<dbReference type="EMBL" id="JAGTJQ010000006">
    <property type="protein sequence ID" value="KAH7029793.1"/>
    <property type="molecule type" value="Genomic_DNA"/>
</dbReference>
<accession>A0A9P8Y4X2</accession>
<dbReference type="SMART" id="SM00906">
    <property type="entry name" value="Fungal_trans"/>
    <property type="match status" value="1"/>
</dbReference>
<dbReference type="CDD" id="cd12148">
    <property type="entry name" value="fungal_TF_MHR"/>
    <property type="match status" value="1"/>
</dbReference>
<dbReference type="GO" id="GO:0003700">
    <property type="term" value="F:DNA-binding transcription factor activity"/>
    <property type="evidence" value="ECO:0007669"/>
    <property type="project" value="InterPro"/>
</dbReference>
<evidence type="ECO:0000256" key="2">
    <source>
        <dbReference type="SAM" id="MobiDB-lite"/>
    </source>
</evidence>
<dbReference type="InterPro" id="IPR007219">
    <property type="entry name" value="XnlR_reg_dom"/>
</dbReference>
<evidence type="ECO:0000259" key="3">
    <source>
        <dbReference type="SMART" id="SM00906"/>
    </source>
</evidence>
<name>A0A9P8Y4X2_9PEZI</name>
<keyword evidence="5" id="KW-1185">Reference proteome</keyword>
<evidence type="ECO:0000313" key="4">
    <source>
        <dbReference type="EMBL" id="KAH7029793.1"/>
    </source>
</evidence>
<organism evidence="4 5">
    <name type="scientific">Microdochium trichocladiopsis</name>
    <dbReference type="NCBI Taxonomy" id="1682393"/>
    <lineage>
        <taxon>Eukaryota</taxon>
        <taxon>Fungi</taxon>
        <taxon>Dikarya</taxon>
        <taxon>Ascomycota</taxon>
        <taxon>Pezizomycotina</taxon>
        <taxon>Sordariomycetes</taxon>
        <taxon>Xylariomycetidae</taxon>
        <taxon>Xylariales</taxon>
        <taxon>Microdochiaceae</taxon>
        <taxon>Microdochium</taxon>
    </lineage>
</organism>
<protein>
    <submittedName>
        <fullName evidence="4">Proline utilization trans-activator</fullName>
    </submittedName>
</protein>
<proteinExistence type="predicted"/>
<dbReference type="AlphaFoldDB" id="A0A9P8Y4X2"/>
<feature type="domain" description="Xylanolytic transcriptional activator regulatory" evidence="3">
    <location>
        <begin position="290"/>
        <end position="361"/>
    </location>
</feature>
<dbReference type="GeneID" id="70181287"/>
<feature type="region of interest" description="Disordered" evidence="2">
    <location>
        <begin position="98"/>
        <end position="129"/>
    </location>
</feature>
<evidence type="ECO:0000313" key="5">
    <source>
        <dbReference type="Proteomes" id="UP000756346"/>
    </source>
</evidence>
<dbReference type="OrthoDB" id="3266505at2759"/>
<dbReference type="PANTHER" id="PTHR46910">
    <property type="entry name" value="TRANSCRIPTION FACTOR PDR1"/>
    <property type="match status" value="1"/>
</dbReference>
<keyword evidence="1" id="KW-0539">Nucleus</keyword>
<sequence length="627" mass="69566">MPHPPDVPCQNCVSASTSCTFPARDRNIIVSENYVRSLQARLETAQSCSDVSTTPAEGLLRGLGRPKHGTSAAKLSFEHATSEAFVSGLKKAGTLGRDSDAANEAIPGSAQLGADMRSTTSRSGRSDNPSQYDYVALEFDTSATSIAIQLPPFPYATQLVQQFESYMGYEYHWFLRREFHATLEETYRFPDSPRSRNRIWLCKLLAVLALGESYNSHKPPLIDLTVGRSCARDREGPSEHAKTPYIPGAEFFEQALSLFKMPTEEPSIEHVEALNLITFFSYSLNRRKTAFMYAGMSMRIACTLMLHKPAGQVSAPAAEHQKRVWWTTYLLDSMTSLEMGIRATFGALEAEQSQPSDEQLSKTDQDDFWDAQILTAHLNLDSARRLVLETVGLLHDADFAGFKRAIEVPLQELEKWRLALPNSSSFDFSSGIPEAMLEQPSMRSLASLFLRFHQSYILLTRPVFFKVLGLVMGKDKDTSALDDLIALSSQCLEAAKCNMRILTELSSRDKLAKYGFYDAMHLFSAINIFSLTSLVNAVRPLSLTQDAKDLALHCSARQLLMTMASCGNLASKGYVQMLEEIERIADVVSLQSQQNGGSAPASFGDEIFPWIDSIDTSGFFLDTVGYL</sequence>
<dbReference type="Pfam" id="PF04082">
    <property type="entry name" value="Fungal_trans"/>
    <property type="match status" value="1"/>
</dbReference>
<dbReference type="RefSeq" id="XP_046012081.1">
    <property type="nucleotide sequence ID" value="XM_046151741.1"/>
</dbReference>
<gene>
    <name evidence="4" type="ORF">B0I36DRAFT_291556</name>
</gene>
<comment type="caution">
    <text evidence="4">The sequence shown here is derived from an EMBL/GenBank/DDBJ whole genome shotgun (WGS) entry which is preliminary data.</text>
</comment>
<dbReference type="GO" id="GO:0006351">
    <property type="term" value="P:DNA-templated transcription"/>
    <property type="evidence" value="ECO:0007669"/>
    <property type="project" value="InterPro"/>
</dbReference>
<reference evidence="4" key="1">
    <citation type="journal article" date="2021" name="Nat. Commun.">
        <title>Genetic determinants of endophytism in the Arabidopsis root mycobiome.</title>
        <authorList>
            <person name="Mesny F."/>
            <person name="Miyauchi S."/>
            <person name="Thiergart T."/>
            <person name="Pickel B."/>
            <person name="Atanasova L."/>
            <person name="Karlsson M."/>
            <person name="Huettel B."/>
            <person name="Barry K.W."/>
            <person name="Haridas S."/>
            <person name="Chen C."/>
            <person name="Bauer D."/>
            <person name="Andreopoulos W."/>
            <person name="Pangilinan J."/>
            <person name="LaButti K."/>
            <person name="Riley R."/>
            <person name="Lipzen A."/>
            <person name="Clum A."/>
            <person name="Drula E."/>
            <person name="Henrissat B."/>
            <person name="Kohler A."/>
            <person name="Grigoriev I.V."/>
            <person name="Martin F.M."/>
            <person name="Hacquard S."/>
        </authorList>
    </citation>
    <scope>NUCLEOTIDE SEQUENCE</scope>
    <source>
        <strain evidence="4">MPI-CAGE-CH-0230</strain>
    </source>
</reference>
<dbReference type="PANTHER" id="PTHR46910:SF39">
    <property type="entry name" value="ZN(II)2CYS6 TRANSCRIPTION FACTOR (EUROFUNG)"/>
    <property type="match status" value="1"/>
</dbReference>
<dbReference type="Proteomes" id="UP000756346">
    <property type="component" value="Unassembled WGS sequence"/>
</dbReference>
<feature type="compositionally biased region" description="Polar residues" evidence="2">
    <location>
        <begin position="117"/>
        <end position="129"/>
    </location>
</feature>
<dbReference type="InterPro" id="IPR050987">
    <property type="entry name" value="AtrR-like"/>
</dbReference>
<dbReference type="GO" id="GO:0008270">
    <property type="term" value="F:zinc ion binding"/>
    <property type="evidence" value="ECO:0007669"/>
    <property type="project" value="InterPro"/>
</dbReference>
<dbReference type="GO" id="GO:0003677">
    <property type="term" value="F:DNA binding"/>
    <property type="evidence" value="ECO:0007669"/>
    <property type="project" value="InterPro"/>
</dbReference>